<proteinExistence type="predicted"/>
<accession>A0A0B6ZSN9</accession>
<gene>
    <name evidence="1" type="primary">ORF75556</name>
</gene>
<protein>
    <submittedName>
        <fullName evidence="1">Uncharacterized protein</fullName>
    </submittedName>
</protein>
<sequence length="97" mass="11417">KFRIYKTCFRTILFYGSMTWEIDKKIKSMLRGLEGRLLSRILGYTWEENISNNRLQELAGLEDITTRETMTIGHVLRMRKGDKNLQCSGNLENSKKK</sequence>
<dbReference type="EMBL" id="HACG01023900">
    <property type="protein sequence ID" value="CEK70765.1"/>
    <property type="molecule type" value="Transcribed_RNA"/>
</dbReference>
<name>A0A0B6ZSN9_9EUPU</name>
<evidence type="ECO:0000313" key="1">
    <source>
        <dbReference type="EMBL" id="CEK70765.1"/>
    </source>
</evidence>
<organism evidence="1">
    <name type="scientific">Arion vulgaris</name>
    <dbReference type="NCBI Taxonomy" id="1028688"/>
    <lineage>
        <taxon>Eukaryota</taxon>
        <taxon>Metazoa</taxon>
        <taxon>Spiralia</taxon>
        <taxon>Lophotrochozoa</taxon>
        <taxon>Mollusca</taxon>
        <taxon>Gastropoda</taxon>
        <taxon>Heterobranchia</taxon>
        <taxon>Euthyneura</taxon>
        <taxon>Panpulmonata</taxon>
        <taxon>Eupulmonata</taxon>
        <taxon>Stylommatophora</taxon>
        <taxon>Helicina</taxon>
        <taxon>Arionoidea</taxon>
        <taxon>Arionidae</taxon>
        <taxon>Arion</taxon>
    </lineage>
</organism>
<dbReference type="AlphaFoldDB" id="A0A0B6ZSN9"/>
<feature type="non-terminal residue" evidence="1">
    <location>
        <position position="1"/>
    </location>
</feature>
<reference evidence="1" key="1">
    <citation type="submission" date="2014-12" db="EMBL/GenBank/DDBJ databases">
        <title>Insight into the proteome of Arion vulgaris.</title>
        <authorList>
            <person name="Aradska J."/>
            <person name="Bulat T."/>
            <person name="Smidak R."/>
            <person name="Sarate P."/>
            <person name="Gangsoo J."/>
            <person name="Sialana F."/>
            <person name="Bilban M."/>
            <person name="Lubec G."/>
        </authorList>
    </citation>
    <scope>NUCLEOTIDE SEQUENCE</scope>
    <source>
        <tissue evidence="1">Skin</tissue>
    </source>
</reference>